<dbReference type="AlphaFoldDB" id="A0A4Y7RJK3"/>
<proteinExistence type="predicted"/>
<gene>
    <name evidence="1" type="ORF">Pmgp_03340</name>
</gene>
<dbReference type="Proteomes" id="UP000297597">
    <property type="component" value="Unassembled WGS sequence"/>
</dbReference>
<name>A0A4Y7RJK3_9FIRM</name>
<accession>A0A4Y7RJK3</accession>
<keyword evidence="2" id="KW-1185">Reference proteome</keyword>
<dbReference type="EMBL" id="QFFZ01000057">
    <property type="protein sequence ID" value="TEB09165.1"/>
    <property type="molecule type" value="Genomic_DNA"/>
</dbReference>
<sequence length="45" mass="5051">MIDRAVLACKNSGFEVNDHFAEVSKMVEMPQNAKKHASSETQRKS</sequence>
<comment type="caution">
    <text evidence="1">The sequence shown here is derived from an EMBL/GenBank/DDBJ whole genome shotgun (WGS) entry which is preliminary data.</text>
</comment>
<protein>
    <submittedName>
        <fullName evidence="1">Uncharacterized protein</fullName>
    </submittedName>
</protein>
<organism evidence="1 2">
    <name type="scientific">Pelotomaculum propionicicum</name>
    <dbReference type="NCBI Taxonomy" id="258475"/>
    <lineage>
        <taxon>Bacteria</taxon>
        <taxon>Bacillati</taxon>
        <taxon>Bacillota</taxon>
        <taxon>Clostridia</taxon>
        <taxon>Eubacteriales</taxon>
        <taxon>Desulfotomaculaceae</taxon>
        <taxon>Pelotomaculum</taxon>
    </lineage>
</organism>
<evidence type="ECO:0000313" key="2">
    <source>
        <dbReference type="Proteomes" id="UP000297597"/>
    </source>
</evidence>
<dbReference type="RefSeq" id="WP_243119925.1">
    <property type="nucleotide sequence ID" value="NZ_QFFZ01000057.1"/>
</dbReference>
<reference evidence="1 2" key="1">
    <citation type="journal article" date="2018" name="Environ. Microbiol.">
        <title>Novel energy conservation strategies and behaviour of Pelotomaculum schinkii driving syntrophic propionate catabolism.</title>
        <authorList>
            <person name="Hidalgo-Ahumada C.A.P."/>
            <person name="Nobu M.K."/>
            <person name="Narihiro T."/>
            <person name="Tamaki H."/>
            <person name="Liu W.T."/>
            <person name="Kamagata Y."/>
            <person name="Stams A.J.M."/>
            <person name="Imachi H."/>
            <person name="Sousa D.Z."/>
        </authorList>
    </citation>
    <scope>NUCLEOTIDE SEQUENCE [LARGE SCALE GENOMIC DNA]</scope>
    <source>
        <strain evidence="1 2">MGP</strain>
    </source>
</reference>
<evidence type="ECO:0000313" key="1">
    <source>
        <dbReference type="EMBL" id="TEB09165.1"/>
    </source>
</evidence>